<accession>A0A396ZDP6</accession>
<dbReference type="AlphaFoldDB" id="A0A396ZDP6"/>
<dbReference type="EMBL" id="QHCT01000001">
    <property type="protein sequence ID" value="RHX92373.1"/>
    <property type="molecule type" value="Genomic_DNA"/>
</dbReference>
<reference evidence="2" key="1">
    <citation type="submission" date="2018-05" db="EMBL/GenBank/DDBJ databases">
        <title>Leptospira yasudae sp. nov. and Leptospira stimsonii sp. nov., two pathogenic species of the genus Leptospira isolated from environmental sources.</title>
        <authorList>
            <person name="Casanovas-Massana A."/>
            <person name="Hamond C."/>
            <person name="Santos L.A."/>
            <person name="Hacker K.P."/>
            <person name="Balassiano I."/>
            <person name="Medeiros M.A."/>
            <person name="Reis M.G."/>
            <person name="Ko A.I."/>
            <person name="Wunder E.A."/>
        </authorList>
    </citation>
    <scope>NUCLEOTIDE SEQUENCE [LARGE SCALE GENOMIC DNA]</scope>
    <source>
        <strain evidence="2">Yale</strain>
    </source>
</reference>
<dbReference type="Proteomes" id="UP000265798">
    <property type="component" value="Unassembled WGS sequence"/>
</dbReference>
<sequence length="174" mass="20561">MRTIPYLKNTVILQYIINTPFKVDKVFDFFIDDNFSKYYSKIAKGHDYFFLRAGKRIEVGSIIDCEESAGNQSIRHEYHVSDIIRNERIAYFSKPSYMKIKLPWKVIDTISNTYVYYDFESIHSESSNIRLTIGIQFSSKYEKIFSVFFGGMIPWKNHCKEEMEGLKRVLVDTL</sequence>
<evidence type="ECO:0000313" key="1">
    <source>
        <dbReference type="EMBL" id="RHX92373.1"/>
    </source>
</evidence>
<organism evidence="1 2">
    <name type="scientific">Leptospira stimsonii</name>
    <dbReference type="NCBI Taxonomy" id="2202203"/>
    <lineage>
        <taxon>Bacteria</taxon>
        <taxon>Pseudomonadati</taxon>
        <taxon>Spirochaetota</taxon>
        <taxon>Spirochaetia</taxon>
        <taxon>Leptospirales</taxon>
        <taxon>Leptospiraceae</taxon>
        <taxon>Leptospira</taxon>
    </lineage>
</organism>
<dbReference type="RefSeq" id="WP_118967212.1">
    <property type="nucleotide sequence ID" value="NZ_QHCT01000001.1"/>
</dbReference>
<evidence type="ECO:0008006" key="3">
    <source>
        <dbReference type="Google" id="ProtNLM"/>
    </source>
</evidence>
<evidence type="ECO:0000313" key="2">
    <source>
        <dbReference type="Proteomes" id="UP000265798"/>
    </source>
</evidence>
<proteinExistence type="predicted"/>
<comment type="caution">
    <text evidence="1">The sequence shown here is derived from an EMBL/GenBank/DDBJ whole genome shotgun (WGS) entry which is preliminary data.</text>
</comment>
<name>A0A396ZDP6_9LEPT</name>
<gene>
    <name evidence="1" type="ORF">DLM75_04040</name>
</gene>
<protein>
    <recommendedName>
        <fullName evidence="3">SRPBCC family protein</fullName>
    </recommendedName>
</protein>